<evidence type="ECO:0000313" key="2">
    <source>
        <dbReference type="EMBL" id="APC18581.1"/>
    </source>
</evidence>
<keyword evidence="1" id="KW-1133">Transmembrane helix</keyword>
<feature type="transmembrane region" description="Helical" evidence="1">
    <location>
        <begin position="130"/>
        <end position="151"/>
    </location>
</feature>
<name>A0A1J0EQZ4_9PSED</name>
<reference evidence="3" key="1">
    <citation type="submission" date="2016-10" db="EMBL/GenBank/DDBJ databases">
        <title>Pseudomonas frederiksbergensis ERGS4:02 complete genome.</title>
        <authorList>
            <person name="Kumar R."/>
            <person name="Acharya V."/>
            <person name="Singh D."/>
        </authorList>
    </citation>
    <scope>NUCLEOTIDE SEQUENCE [LARGE SCALE GENOMIC DNA]</scope>
    <source>
        <strain evidence="3">ERGS4:02</strain>
    </source>
</reference>
<dbReference type="RefSeq" id="WP_071554883.1">
    <property type="nucleotide sequence ID" value="NZ_CP017886.1"/>
</dbReference>
<keyword evidence="1" id="KW-0472">Membrane</keyword>
<evidence type="ECO:0000313" key="3">
    <source>
        <dbReference type="Proteomes" id="UP000182567"/>
    </source>
</evidence>
<gene>
    <name evidence="2" type="ORF">BLL42_23760</name>
</gene>
<accession>A0A1J0EQZ4</accession>
<sequence length="158" mass="17875">MAIMFSNIVAVMDHVFMNFRNARYYIWVCSLILGSAGFYTVIIVGGVRQVIPLEGGYLRAAYIATYVAISFFGLRFYIPRLRNVWLGGMMDEKYISLRGSWVGIVIGAVTGTIIFMPQVKKIEFLDGAPYLLGVAVVFLVFTLILVFLSFYTGRSRRR</sequence>
<feature type="transmembrane region" description="Helical" evidence="1">
    <location>
        <begin position="24"/>
        <end position="47"/>
    </location>
</feature>
<dbReference type="AlphaFoldDB" id="A0A1J0EQZ4"/>
<organism evidence="2 3">
    <name type="scientific">Pseudomonas frederiksbergensis</name>
    <dbReference type="NCBI Taxonomy" id="104087"/>
    <lineage>
        <taxon>Bacteria</taxon>
        <taxon>Pseudomonadati</taxon>
        <taxon>Pseudomonadota</taxon>
        <taxon>Gammaproteobacteria</taxon>
        <taxon>Pseudomonadales</taxon>
        <taxon>Pseudomonadaceae</taxon>
        <taxon>Pseudomonas</taxon>
    </lineage>
</organism>
<dbReference type="EMBL" id="CP017886">
    <property type="protein sequence ID" value="APC18581.1"/>
    <property type="molecule type" value="Genomic_DNA"/>
</dbReference>
<feature type="transmembrane region" description="Helical" evidence="1">
    <location>
        <begin position="99"/>
        <end position="118"/>
    </location>
</feature>
<dbReference type="Proteomes" id="UP000182567">
    <property type="component" value="Chromosome"/>
</dbReference>
<dbReference type="GeneID" id="55549273"/>
<proteinExistence type="predicted"/>
<keyword evidence="1" id="KW-0812">Transmembrane</keyword>
<feature type="transmembrane region" description="Helical" evidence="1">
    <location>
        <begin position="59"/>
        <end position="78"/>
    </location>
</feature>
<evidence type="ECO:0000256" key="1">
    <source>
        <dbReference type="SAM" id="Phobius"/>
    </source>
</evidence>
<protein>
    <submittedName>
        <fullName evidence="2">Uncharacterized protein</fullName>
    </submittedName>
</protein>